<feature type="transmembrane region" description="Helical" evidence="2">
    <location>
        <begin position="23"/>
        <end position="46"/>
    </location>
</feature>
<keyword evidence="2" id="KW-0812">Transmembrane</keyword>
<protein>
    <submittedName>
        <fullName evidence="3">Uncharacterized protein</fullName>
    </submittedName>
</protein>
<keyword evidence="2" id="KW-1133">Transmembrane helix</keyword>
<evidence type="ECO:0000313" key="4">
    <source>
        <dbReference type="Proteomes" id="UP001417504"/>
    </source>
</evidence>
<keyword evidence="2" id="KW-0472">Membrane</keyword>
<name>A0AAP0PB22_9MAGN</name>
<feature type="transmembrane region" description="Helical" evidence="2">
    <location>
        <begin position="152"/>
        <end position="170"/>
    </location>
</feature>
<sequence length="676" mass="77687">MAIRRCTNTTLDDTKYSSPVPVIGLYIAGGTLVCLLLIICDIFHAYRRRKPWIPCRFFKINSFTLTLLAISTKLPVDLTTVMPSVWDQLSKLCGTQLICICLVFMTPSTGTMNNSELLANLATLAMTIVTIIVNICIQMATGVIFSFKVEHIITMIFMLILLLMLCLRLVSNDETARMMTESHKRLLQLSKSDNMVDDLKNCYLFDSISSSELISFNSTYYPTMGMVCIACLVVAVEAGFRALFLEQTFHCGDGVSDYKWSIEVVLVTQMLTLVIGTIAVVSRWLALTIHTEWNALSKLGHDNAQIWKALGSISTQWRIYSWPSIFSRYLISKPFRSLQDLVQTLKFIMQKLFQCTDLKVVRVVLLVKKCFAKKEKSQARTLGRVMSTIRGKHYVLPVKSVLMEGWLEKRSRRNIKDWIKKHKKSRSNHLIQLLANNHQSNQQPISDDDEINDCLLLVVLVRVIDASRQYSMSPSLVRALEENFEIVYFINEVKKTTVVNDIYKRKAAEDIWMSRKMSNHWFQKQFIHPLLEEIQNKKDLELRSFQGFSCKVLMESEVGFIFEMINDFRREEKSLEELCHHMKQLVIDILHLFLMELPNAIFKYISDSPYEEFEERILLSLKFICRLDLIDSKISWSPLTAQSILGYTQVNEQVEDSDSSSDMAGITSPADSDDFI</sequence>
<dbReference type="PANTHER" id="PTHR35307">
    <property type="entry name" value="PROTEIN, PUTATIVE-RELATED"/>
    <property type="match status" value="1"/>
</dbReference>
<feature type="transmembrane region" description="Helical" evidence="2">
    <location>
        <begin position="264"/>
        <end position="286"/>
    </location>
</feature>
<dbReference type="PANTHER" id="PTHR35307:SF6">
    <property type="entry name" value="TRANSMEMBRANE PROTEIN"/>
    <property type="match status" value="1"/>
</dbReference>
<proteinExistence type="predicted"/>
<evidence type="ECO:0000313" key="3">
    <source>
        <dbReference type="EMBL" id="KAK9138038.1"/>
    </source>
</evidence>
<dbReference type="EMBL" id="JBBNAE010000003">
    <property type="protein sequence ID" value="KAK9138038.1"/>
    <property type="molecule type" value="Genomic_DNA"/>
</dbReference>
<feature type="transmembrane region" description="Helical" evidence="2">
    <location>
        <begin position="220"/>
        <end position="244"/>
    </location>
</feature>
<comment type="caution">
    <text evidence="3">The sequence shown here is derived from an EMBL/GenBank/DDBJ whole genome shotgun (WGS) entry which is preliminary data.</text>
</comment>
<gene>
    <name evidence="3" type="ORF">Sjap_008632</name>
</gene>
<evidence type="ECO:0000256" key="1">
    <source>
        <dbReference type="SAM" id="MobiDB-lite"/>
    </source>
</evidence>
<feature type="transmembrane region" description="Helical" evidence="2">
    <location>
        <begin position="117"/>
        <end position="140"/>
    </location>
</feature>
<dbReference type="Proteomes" id="UP001417504">
    <property type="component" value="Unassembled WGS sequence"/>
</dbReference>
<dbReference type="AlphaFoldDB" id="A0AAP0PB22"/>
<accession>A0AAP0PB22</accession>
<reference evidence="3 4" key="1">
    <citation type="submission" date="2024-01" db="EMBL/GenBank/DDBJ databases">
        <title>Genome assemblies of Stephania.</title>
        <authorList>
            <person name="Yang L."/>
        </authorList>
    </citation>
    <scope>NUCLEOTIDE SEQUENCE [LARGE SCALE GENOMIC DNA]</scope>
    <source>
        <strain evidence="3">QJT</strain>
        <tissue evidence="3">Leaf</tissue>
    </source>
</reference>
<keyword evidence="4" id="KW-1185">Reference proteome</keyword>
<organism evidence="3 4">
    <name type="scientific">Stephania japonica</name>
    <dbReference type="NCBI Taxonomy" id="461633"/>
    <lineage>
        <taxon>Eukaryota</taxon>
        <taxon>Viridiplantae</taxon>
        <taxon>Streptophyta</taxon>
        <taxon>Embryophyta</taxon>
        <taxon>Tracheophyta</taxon>
        <taxon>Spermatophyta</taxon>
        <taxon>Magnoliopsida</taxon>
        <taxon>Ranunculales</taxon>
        <taxon>Menispermaceae</taxon>
        <taxon>Menispermoideae</taxon>
        <taxon>Cissampelideae</taxon>
        <taxon>Stephania</taxon>
    </lineage>
</organism>
<feature type="region of interest" description="Disordered" evidence="1">
    <location>
        <begin position="655"/>
        <end position="676"/>
    </location>
</feature>
<evidence type="ECO:0000256" key="2">
    <source>
        <dbReference type="SAM" id="Phobius"/>
    </source>
</evidence>